<dbReference type="SUPFAM" id="SSF52540">
    <property type="entry name" value="P-loop containing nucleoside triphosphate hydrolases"/>
    <property type="match status" value="1"/>
</dbReference>
<dbReference type="PANTHER" id="PTHR37739">
    <property type="entry name" value="KINESIN-LIKE PROTEIN KIN-12D"/>
    <property type="match status" value="1"/>
</dbReference>
<keyword evidence="5 7" id="KW-0505">Motor protein</keyword>
<evidence type="ECO:0000256" key="7">
    <source>
        <dbReference type="PROSITE-ProRule" id="PRU00283"/>
    </source>
</evidence>
<evidence type="ECO:0000256" key="6">
    <source>
        <dbReference type="ARBA" id="ARBA00034488"/>
    </source>
</evidence>
<dbReference type="GO" id="GO:0007018">
    <property type="term" value="P:microtubule-based movement"/>
    <property type="evidence" value="ECO:0000318"/>
    <property type="project" value="GO_Central"/>
</dbReference>
<dbReference type="Gene3D" id="3.40.850.10">
    <property type="entry name" value="Kinesin motor domain"/>
    <property type="match status" value="1"/>
</dbReference>
<evidence type="ECO:0000256" key="5">
    <source>
        <dbReference type="ARBA" id="ARBA00023175"/>
    </source>
</evidence>
<dbReference type="InterPro" id="IPR027417">
    <property type="entry name" value="P-loop_NTPase"/>
</dbReference>
<dbReference type="InterPro" id="IPR036961">
    <property type="entry name" value="Kinesin_motor_dom_sf"/>
</dbReference>
<dbReference type="PRINTS" id="PR00380">
    <property type="entry name" value="KINESINHEAVY"/>
</dbReference>
<evidence type="ECO:0000259" key="10">
    <source>
        <dbReference type="PROSITE" id="PS50067"/>
    </source>
</evidence>
<dbReference type="GO" id="GO:0005737">
    <property type="term" value="C:cytoplasm"/>
    <property type="evidence" value="ECO:0000318"/>
    <property type="project" value="GO_Central"/>
</dbReference>
<proteinExistence type="inferred from homology"/>
<dbReference type="InterPro" id="IPR001752">
    <property type="entry name" value="Kinesin_motor_dom"/>
</dbReference>
<evidence type="ECO:0000256" key="1">
    <source>
        <dbReference type="ARBA" id="ARBA00022701"/>
    </source>
</evidence>
<dbReference type="STRING" id="29655.A0A0K9NPW6"/>
<feature type="coiled-coil region" evidence="8">
    <location>
        <begin position="447"/>
        <end position="474"/>
    </location>
</feature>
<dbReference type="GO" id="GO:0008574">
    <property type="term" value="F:plus-end-directed microtubule motor activity"/>
    <property type="evidence" value="ECO:0000318"/>
    <property type="project" value="GO_Central"/>
</dbReference>
<comment type="caution">
    <text evidence="11">The sequence shown here is derived from an EMBL/GenBank/DDBJ whole genome shotgun (WGS) entry which is preliminary data.</text>
</comment>
<dbReference type="PANTHER" id="PTHR37739:SF16">
    <property type="entry name" value="KINESIN-LIKE PROTEIN"/>
    <property type="match status" value="1"/>
</dbReference>
<dbReference type="InterPro" id="IPR019821">
    <property type="entry name" value="Kinesin_motor_CS"/>
</dbReference>
<dbReference type="Proteomes" id="UP000036987">
    <property type="component" value="Unassembled WGS sequence"/>
</dbReference>
<dbReference type="GO" id="GO:0009524">
    <property type="term" value="C:phragmoplast"/>
    <property type="evidence" value="ECO:0007669"/>
    <property type="project" value="UniProtKB-ARBA"/>
</dbReference>
<dbReference type="GO" id="GO:0005874">
    <property type="term" value="C:microtubule"/>
    <property type="evidence" value="ECO:0000318"/>
    <property type="project" value="GO_Central"/>
</dbReference>
<dbReference type="AlphaFoldDB" id="A0A0K9NPW6"/>
<dbReference type="GO" id="GO:0005871">
    <property type="term" value="C:kinesin complex"/>
    <property type="evidence" value="ECO:0000318"/>
    <property type="project" value="GO_Central"/>
</dbReference>
<dbReference type="OrthoDB" id="3176171at2759"/>
<dbReference type="EMBL" id="LFYR01001859">
    <property type="protein sequence ID" value="KMZ58834.1"/>
    <property type="molecule type" value="Genomic_DNA"/>
</dbReference>
<dbReference type="Pfam" id="PF00225">
    <property type="entry name" value="Kinesin"/>
    <property type="match status" value="1"/>
</dbReference>
<evidence type="ECO:0000256" key="2">
    <source>
        <dbReference type="ARBA" id="ARBA00022741"/>
    </source>
</evidence>
<evidence type="ECO:0000313" key="11">
    <source>
        <dbReference type="EMBL" id="KMZ58834.1"/>
    </source>
</evidence>
<comment type="similarity">
    <text evidence="6">Belongs to the TRAFAC class myosin-kinesin ATPase superfamily. Kinesin family. KIN-12 subfamily.</text>
</comment>
<dbReference type="PROSITE" id="PS00411">
    <property type="entry name" value="KINESIN_MOTOR_1"/>
    <property type="match status" value="1"/>
</dbReference>
<dbReference type="PROSITE" id="PS50067">
    <property type="entry name" value="KINESIN_MOTOR_2"/>
    <property type="match status" value="1"/>
</dbReference>
<evidence type="ECO:0000256" key="9">
    <source>
        <dbReference type="SAM" id="MobiDB-lite"/>
    </source>
</evidence>
<keyword evidence="3 7" id="KW-0067">ATP-binding</keyword>
<keyword evidence="12" id="KW-1185">Reference proteome</keyword>
<accession>A0A0K9NPW6</accession>
<name>A0A0K9NPW6_ZOSMR</name>
<dbReference type="OMA" id="IRLESYM"/>
<gene>
    <name evidence="11" type="ORF">ZOSMA_730G00010</name>
</gene>
<protein>
    <submittedName>
        <fullName evidence="11">Kinesin-like protein KIN12B</fullName>
    </submittedName>
</protein>
<keyword evidence="4 8" id="KW-0175">Coiled coil</keyword>
<dbReference type="InterPro" id="IPR044986">
    <property type="entry name" value="KIF15/KIN-12"/>
</dbReference>
<feature type="compositionally biased region" description="Low complexity" evidence="9">
    <location>
        <begin position="16"/>
        <end position="30"/>
    </location>
</feature>
<organism evidence="11 12">
    <name type="scientific">Zostera marina</name>
    <name type="common">Eelgrass</name>
    <dbReference type="NCBI Taxonomy" id="29655"/>
    <lineage>
        <taxon>Eukaryota</taxon>
        <taxon>Viridiplantae</taxon>
        <taxon>Streptophyta</taxon>
        <taxon>Embryophyta</taxon>
        <taxon>Tracheophyta</taxon>
        <taxon>Spermatophyta</taxon>
        <taxon>Magnoliopsida</taxon>
        <taxon>Liliopsida</taxon>
        <taxon>Zosteraceae</taxon>
        <taxon>Zostera</taxon>
    </lineage>
</organism>
<keyword evidence="2 7" id="KW-0547">Nucleotide-binding</keyword>
<dbReference type="GO" id="GO:0008017">
    <property type="term" value="F:microtubule binding"/>
    <property type="evidence" value="ECO:0000318"/>
    <property type="project" value="GO_Central"/>
</dbReference>
<evidence type="ECO:0000256" key="4">
    <source>
        <dbReference type="ARBA" id="ARBA00023054"/>
    </source>
</evidence>
<dbReference type="FunFam" id="3.40.850.10:FF:000052">
    <property type="entry name" value="Kinesin-like protein KIN-12F"/>
    <property type="match status" value="1"/>
</dbReference>
<feature type="compositionally biased region" description="Polar residues" evidence="9">
    <location>
        <begin position="55"/>
        <end position="70"/>
    </location>
</feature>
<feature type="compositionally biased region" description="Basic residues" evidence="9">
    <location>
        <begin position="31"/>
        <end position="40"/>
    </location>
</feature>
<keyword evidence="1" id="KW-0493">Microtubule</keyword>
<reference evidence="12" key="1">
    <citation type="journal article" date="2016" name="Nature">
        <title>The genome of the seagrass Zostera marina reveals angiosperm adaptation to the sea.</title>
        <authorList>
            <person name="Olsen J.L."/>
            <person name="Rouze P."/>
            <person name="Verhelst B."/>
            <person name="Lin Y.-C."/>
            <person name="Bayer T."/>
            <person name="Collen J."/>
            <person name="Dattolo E."/>
            <person name="De Paoli E."/>
            <person name="Dittami S."/>
            <person name="Maumus F."/>
            <person name="Michel G."/>
            <person name="Kersting A."/>
            <person name="Lauritano C."/>
            <person name="Lohaus R."/>
            <person name="Toepel M."/>
            <person name="Tonon T."/>
            <person name="Vanneste K."/>
            <person name="Amirebrahimi M."/>
            <person name="Brakel J."/>
            <person name="Bostroem C."/>
            <person name="Chovatia M."/>
            <person name="Grimwood J."/>
            <person name="Jenkins J.W."/>
            <person name="Jueterbock A."/>
            <person name="Mraz A."/>
            <person name="Stam W.T."/>
            <person name="Tice H."/>
            <person name="Bornberg-Bauer E."/>
            <person name="Green P.J."/>
            <person name="Pearson G.A."/>
            <person name="Procaccini G."/>
            <person name="Duarte C.M."/>
            <person name="Schmutz J."/>
            <person name="Reusch T.B.H."/>
            <person name="Van de Peer Y."/>
        </authorList>
    </citation>
    <scope>NUCLEOTIDE SEQUENCE [LARGE SCALE GENOMIC DNA]</scope>
    <source>
        <strain evidence="12">cv. Finnish</strain>
    </source>
</reference>
<feature type="coiled-coil region" evidence="8">
    <location>
        <begin position="1097"/>
        <end position="1169"/>
    </location>
</feature>
<dbReference type="SMART" id="SM00129">
    <property type="entry name" value="KISc"/>
    <property type="match status" value="1"/>
</dbReference>
<evidence type="ECO:0000313" key="12">
    <source>
        <dbReference type="Proteomes" id="UP000036987"/>
    </source>
</evidence>
<evidence type="ECO:0000256" key="3">
    <source>
        <dbReference type="ARBA" id="ARBA00022840"/>
    </source>
</evidence>
<feature type="region of interest" description="Disordered" evidence="9">
    <location>
        <begin position="1"/>
        <end position="85"/>
    </location>
</feature>
<evidence type="ECO:0000256" key="8">
    <source>
        <dbReference type="SAM" id="Coils"/>
    </source>
</evidence>
<sequence>MRSTASPMRGVRIPNSESIMASPSSVPSSNHSKHRSSPHRFTKENVDPNHILTESPYSRSGKTILSSKNRSPLPPRPPVNTGGNPLKRKLNLEGMNEHCVTSASDSGVQVVLRMKPLKGGEAEDDLIVQKISSNSVSVLDHTFTYDSVADTRSTQLVGLPLVENCLAGFNSSIFAYGQTGSGKTYTMWGPPAILSNDGTSNNERGLTPRVFERLFARINEEQLKYSKKQLIYQCRCSFLEIYNEQITDLLDPGSGNLQIREDVKSKTGIYVENLTEAFVCSTRDVIQLLKKGLEYRRIGATSQNAESSRSHCVFTCIVESRSKCMSDGLNSLRTSRINLVDLAGSERQKQTGAAGDRLKEAGNINRSLSQLGNLINILAEITQSGKQRHIPYRDSKLTFLLQESLGGNAKLAMICTVSPSLSCKSETFSTLRFAQRTKAVKNKAVVNEVTRDDVNVLREQIRQLKEELLRMKSNGISTGQSGNYSSGWNARRSLAILRQSLRGSVKTQLLDAENDEEMEIDDADVENSSNMQNSGIKQEAVIPNIDMEIHQSENNPNTDMMKSDDMPNKGENACERSIINSENIEEKILNSLEKNLISKSQQQQENISLNLNPCLSIVPFQLTQITEMPTSSMSPKIDGCSRKSLRTSLLMSAFQENLKENDGLRPSGSSSNWHSASNTLVTTERLKKSLHRGLEIFDLHQQKVSMRRSFKFPPKNVHVKELVLAMKVDRGIQTLPLESDSLEDRSLYICSYCKNRPLPLEYKDASSATDMQLVPVNGFHHSEKSIQKVPKAVEKVLAGSIRREMVLEEYCAKQANEIALLNRLVQQYKLERECNMANEKTREGKICRLEGLMDGIIPTDHYLEDEFMSLTNEHKILQEKYESHPEVMRLTIDLKRVQDEVDSYKNFFDLGEKEVLMEEIQDLKCQLQYYVDSFFVSKQQRSLPKLTYAIDPLIEISHLSSAALETSTNVEELSSKKLEEERKLWSEAEGKWSTLAENLRFELETSRALAEKQKVELDSEQKCLEELKEALRTAIEGHACILEQYADLQEKHVQLLARHRTLRDGISDVKKSAVRAGLKCPESKFIDALAAEISSLKAERERERMYWKDENRELEAQLSDTAEAVQAAGELLVRLKESEEEATLAQKRILLAEKEVEKYHLEIENLKRKHETEVSILNQFHAESQLPKKVEAVIPPPAYCDVTKTDIYDNSRNMVDDDTWKQEFAPFAQENDFSRGAEHHSWFSDYDRCNM</sequence>
<feature type="binding site" evidence="7">
    <location>
        <begin position="177"/>
        <end position="184"/>
    </location>
    <ligand>
        <name>ATP</name>
        <dbReference type="ChEBI" id="CHEBI:30616"/>
    </ligand>
</feature>
<dbReference type="GO" id="GO:0005524">
    <property type="term" value="F:ATP binding"/>
    <property type="evidence" value="ECO:0007669"/>
    <property type="project" value="UniProtKB-UniRule"/>
</dbReference>
<feature type="domain" description="Kinesin motor" evidence="10">
    <location>
        <begin position="107"/>
        <end position="440"/>
    </location>
</feature>
<dbReference type="GO" id="GO:0016887">
    <property type="term" value="F:ATP hydrolysis activity"/>
    <property type="evidence" value="ECO:0000318"/>
    <property type="project" value="GO_Central"/>
</dbReference>